<dbReference type="AlphaFoldDB" id="A0A9D1RFH4"/>
<dbReference type="EMBL" id="DXGG01000089">
    <property type="protein sequence ID" value="HIW87153.1"/>
    <property type="molecule type" value="Genomic_DNA"/>
</dbReference>
<protein>
    <submittedName>
        <fullName evidence="1">DUF3788 domain-containing protein</fullName>
    </submittedName>
</protein>
<evidence type="ECO:0000313" key="1">
    <source>
        <dbReference type="EMBL" id="HIW87153.1"/>
    </source>
</evidence>
<reference evidence="1" key="1">
    <citation type="journal article" date="2021" name="PeerJ">
        <title>Extensive microbial diversity within the chicken gut microbiome revealed by metagenomics and culture.</title>
        <authorList>
            <person name="Gilroy R."/>
            <person name="Ravi A."/>
            <person name="Getino M."/>
            <person name="Pursley I."/>
            <person name="Horton D.L."/>
            <person name="Alikhan N.F."/>
            <person name="Baker D."/>
            <person name="Gharbi K."/>
            <person name="Hall N."/>
            <person name="Watson M."/>
            <person name="Adriaenssens E.M."/>
            <person name="Foster-Nyarko E."/>
            <person name="Jarju S."/>
            <person name="Secka A."/>
            <person name="Antonio M."/>
            <person name="Oren A."/>
            <person name="Chaudhuri R.R."/>
            <person name="La Ragione R."/>
            <person name="Hildebrand F."/>
            <person name="Pallen M.J."/>
        </authorList>
    </citation>
    <scope>NUCLEOTIDE SEQUENCE</scope>
    <source>
        <strain evidence="1">Gambia16-930</strain>
    </source>
</reference>
<dbReference type="InterPro" id="IPR024265">
    <property type="entry name" value="DUF3788"/>
</dbReference>
<dbReference type="Pfam" id="PF12663">
    <property type="entry name" value="DUF3788"/>
    <property type="match status" value="1"/>
</dbReference>
<organism evidence="1 2">
    <name type="scientific">Candidatus Onthomorpha intestinigallinarum</name>
    <dbReference type="NCBI Taxonomy" id="2840880"/>
    <lineage>
        <taxon>Bacteria</taxon>
        <taxon>Pseudomonadati</taxon>
        <taxon>Bacteroidota</taxon>
        <taxon>Bacteroidia</taxon>
        <taxon>Bacteroidales</taxon>
        <taxon>Candidatus Onthomorpha</taxon>
    </lineage>
</organism>
<name>A0A9D1RFH4_9BACT</name>
<reference evidence="1" key="2">
    <citation type="submission" date="2021-04" db="EMBL/GenBank/DDBJ databases">
        <authorList>
            <person name="Gilroy R."/>
        </authorList>
    </citation>
    <scope>NUCLEOTIDE SEQUENCE</scope>
    <source>
        <strain evidence="1">Gambia16-930</strain>
    </source>
</reference>
<proteinExistence type="predicted"/>
<dbReference type="Proteomes" id="UP000824267">
    <property type="component" value="Unassembled WGS sequence"/>
</dbReference>
<gene>
    <name evidence="1" type="ORF">IAC47_02640</name>
</gene>
<comment type="caution">
    <text evidence="1">The sequence shown here is derived from an EMBL/GenBank/DDBJ whole genome shotgun (WGS) entry which is preliminary data.</text>
</comment>
<sequence length="138" mass="16291">MENTLYFKDSSLRPDDATIRSALGDGADAYDAFLSFALKEGIELSWNYYRDGKAWLCKLIVKKKNVAWLHVHEGYFKLVLFFTEKNMDAVRLSDIDEKHKREFVEAEHRSKMIPMIFEIRQTKDVEDFARAYCLKRKL</sequence>
<evidence type="ECO:0000313" key="2">
    <source>
        <dbReference type="Proteomes" id="UP000824267"/>
    </source>
</evidence>
<accession>A0A9D1RFH4</accession>